<feature type="coiled-coil region" evidence="4">
    <location>
        <begin position="51"/>
        <end position="107"/>
    </location>
</feature>
<comment type="caution">
    <text evidence="6">The sequence shown here is derived from an EMBL/GenBank/DDBJ whole genome shotgun (WGS) entry which is preliminary data.</text>
</comment>
<feature type="domain" description="AIG1-type G" evidence="5">
    <location>
        <begin position="175"/>
        <end position="308"/>
    </location>
</feature>
<dbReference type="AlphaFoldDB" id="A0AAV6GYE2"/>
<name>A0AAV6GYE2_9TELE</name>
<keyword evidence="3" id="KW-0342">GTP-binding</keyword>
<dbReference type="Proteomes" id="UP000823561">
    <property type="component" value="Chromosome 7"/>
</dbReference>
<keyword evidence="2" id="KW-0547">Nucleotide-binding</keyword>
<feature type="domain" description="AIG1-type G" evidence="5">
    <location>
        <begin position="6"/>
        <end position="92"/>
    </location>
</feature>
<protein>
    <recommendedName>
        <fullName evidence="5">AIG1-type G domain-containing protein</fullName>
    </recommendedName>
</protein>
<dbReference type="EMBL" id="JADWDJ010000007">
    <property type="protein sequence ID" value="KAG5278006.1"/>
    <property type="molecule type" value="Genomic_DNA"/>
</dbReference>
<evidence type="ECO:0000259" key="5">
    <source>
        <dbReference type="Pfam" id="PF04548"/>
    </source>
</evidence>
<keyword evidence="7" id="KW-1185">Reference proteome</keyword>
<dbReference type="Gene3D" id="3.40.50.300">
    <property type="entry name" value="P-loop containing nucleotide triphosphate hydrolases"/>
    <property type="match status" value="2"/>
</dbReference>
<evidence type="ECO:0000256" key="1">
    <source>
        <dbReference type="ARBA" id="ARBA00008535"/>
    </source>
</evidence>
<accession>A0AAV6GYE2</accession>
<gene>
    <name evidence="6" type="ORF">AALO_G00094130</name>
</gene>
<keyword evidence="4" id="KW-0175">Coiled coil</keyword>
<proteinExistence type="inferred from homology"/>
<evidence type="ECO:0000256" key="3">
    <source>
        <dbReference type="ARBA" id="ARBA00023134"/>
    </source>
</evidence>
<comment type="similarity">
    <text evidence="1">Belongs to the TRAFAC class TrmE-Era-EngA-EngB-Septin-like GTPase superfamily. AIG1/Toc34/Toc159-like paraseptin GTPase family. IAN subfamily.</text>
</comment>
<evidence type="ECO:0000256" key="2">
    <source>
        <dbReference type="ARBA" id="ARBA00022741"/>
    </source>
</evidence>
<evidence type="ECO:0000256" key="4">
    <source>
        <dbReference type="SAM" id="Coils"/>
    </source>
</evidence>
<dbReference type="InterPro" id="IPR006703">
    <property type="entry name" value="G_AIG1"/>
</dbReference>
<organism evidence="6 7">
    <name type="scientific">Alosa alosa</name>
    <name type="common">allis shad</name>
    <dbReference type="NCBI Taxonomy" id="278164"/>
    <lineage>
        <taxon>Eukaryota</taxon>
        <taxon>Metazoa</taxon>
        <taxon>Chordata</taxon>
        <taxon>Craniata</taxon>
        <taxon>Vertebrata</taxon>
        <taxon>Euteleostomi</taxon>
        <taxon>Actinopterygii</taxon>
        <taxon>Neopterygii</taxon>
        <taxon>Teleostei</taxon>
        <taxon>Clupei</taxon>
        <taxon>Clupeiformes</taxon>
        <taxon>Clupeoidei</taxon>
        <taxon>Clupeidae</taxon>
        <taxon>Alosa</taxon>
    </lineage>
</organism>
<reference evidence="6" key="1">
    <citation type="submission" date="2020-10" db="EMBL/GenBank/DDBJ databases">
        <title>Chromosome-scale genome assembly of the Allis shad, Alosa alosa.</title>
        <authorList>
            <person name="Margot Z."/>
            <person name="Christophe K."/>
            <person name="Cabau C."/>
            <person name="Louis A."/>
            <person name="Berthelot C."/>
            <person name="Parey E."/>
            <person name="Roest Crollius H."/>
            <person name="Montfort J."/>
            <person name="Robinson-Rechavi M."/>
            <person name="Bucao C."/>
            <person name="Bouchez O."/>
            <person name="Gislard M."/>
            <person name="Lluch J."/>
            <person name="Milhes M."/>
            <person name="Lampietro C."/>
            <person name="Lopez Roques C."/>
            <person name="Donnadieu C."/>
            <person name="Braasch I."/>
            <person name="Desvignes T."/>
            <person name="Postlethwait J."/>
            <person name="Bobe J."/>
            <person name="Guiguen Y."/>
        </authorList>
    </citation>
    <scope>NUCLEOTIDE SEQUENCE</scope>
    <source>
        <strain evidence="6">M-15738</strain>
        <tissue evidence="6">Blood</tissue>
    </source>
</reference>
<dbReference type="GO" id="GO:0005525">
    <property type="term" value="F:GTP binding"/>
    <property type="evidence" value="ECO:0007669"/>
    <property type="project" value="UniProtKB-KW"/>
</dbReference>
<evidence type="ECO:0000313" key="7">
    <source>
        <dbReference type="Proteomes" id="UP000823561"/>
    </source>
</evidence>
<dbReference type="InterPro" id="IPR027417">
    <property type="entry name" value="P-loop_NTPase"/>
</dbReference>
<evidence type="ECO:0000313" key="6">
    <source>
        <dbReference type="EMBL" id="KAG5278006.1"/>
    </source>
</evidence>
<dbReference type="InterPro" id="IPR045058">
    <property type="entry name" value="GIMA/IAN/Toc"/>
</dbReference>
<sequence length="351" mass="40770">MEYLSERVWSHTMVLFTCGEWLGDTTIEQHIESEEALQSLVEKCGNRYYVLNNEYRDNKQVTQLLEKIEEMVAGNGGRHFEVDKTLLQEVENKRRRLTTRAEDRETRAYKQDAMFKFVMGELQPLCGIKVMLLQYVEEFTSEQDTDSDRGEMAEGVTLQCEEEIKGGREITRVKMTSSKRTLEETKAELVSLCDPGPHAFVLSIYTDLHFSERRRRQFQTHLGLLGDRVWDHAIVMFVSTQDLSVDRNIEEYIESEGEALQWLVEKCGNRYVHCTGEESWPGVLKKIDELVVLNGGSHFQYEEGRTNETTAADWKMEVQQLEEQMEEIELANSILSPPNSKYVMNMMQADY</sequence>
<dbReference type="PANTHER" id="PTHR10903">
    <property type="entry name" value="GTPASE, IMAP FAMILY MEMBER-RELATED"/>
    <property type="match status" value="1"/>
</dbReference>
<dbReference type="PANTHER" id="PTHR10903:SF107">
    <property type="entry name" value="GTPASE IMAP FAMILY MEMBER 4-LIKE-RELATED"/>
    <property type="match status" value="1"/>
</dbReference>
<dbReference type="Pfam" id="PF04548">
    <property type="entry name" value="AIG1"/>
    <property type="match status" value="2"/>
</dbReference>